<dbReference type="Proteomes" id="UP000050465">
    <property type="component" value="Unassembled WGS sequence"/>
</dbReference>
<feature type="transmembrane region" description="Helical" evidence="9">
    <location>
        <begin position="132"/>
        <end position="150"/>
    </location>
</feature>
<dbReference type="Pfam" id="PF01252">
    <property type="entry name" value="Peptidase_A8"/>
    <property type="match status" value="1"/>
</dbReference>
<comment type="similarity">
    <text evidence="1 9 11">Belongs to the peptidase A8 family.</text>
</comment>
<keyword evidence="6 9" id="KW-0378">Hydrolase</keyword>
<dbReference type="GO" id="GO:0004190">
    <property type="term" value="F:aspartic-type endopeptidase activity"/>
    <property type="evidence" value="ECO:0007669"/>
    <property type="project" value="UniProtKB-UniRule"/>
</dbReference>
<dbReference type="AlphaFoldDB" id="A0A0P7YXJ1"/>
<proteinExistence type="inferred from homology"/>
<feature type="transmembrane region" description="Helical" evidence="9">
    <location>
        <begin position="65"/>
        <end position="86"/>
    </location>
</feature>
<gene>
    <name evidence="9 12" type="primary">lspA</name>
    <name evidence="12" type="ORF">HLUCCA11_08730</name>
</gene>
<keyword evidence="2 9" id="KW-1003">Cell membrane</keyword>
<evidence type="ECO:0000256" key="7">
    <source>
        <dbReference type="ARBA" id="ARBA00022989"/>
    </source>
</evidence>
<dbReference type="GO" id="GO:0005886">
    <property type="term" value="C:plasma membrane"/>
    <property type="evidence" value="ECO:0007669"/>
    <property type="project" value="UniProtKB-SubCell"/>
</dbReference>
<evidence type="ECO:0000256" key="6">
    <source>
        <dbReference type="ARBA" id="ARBA00022801"/>
    </source>
</evidence>
<comment type="pathway">
    <text evidence="9">Protein modification; lipoprotein biosynthesis (signal peptide cleavage).</text>
</comment>
<evidence type="ECO:0000256" key="8">
    <source>
        <dbReference type="ARBA" id="ARBA00023136"/>
    </source>
</evidence>
<evidence type="ECO:0000256" key="2">
    <source>
        <dbReference type="ARBA" id="ARBA00022475"/>
    </source>
</evidence>
<evidence type="ECO:0000256" key="1">
    <source>
        <dbReference type="ARBA" id="ARBA00006139"/>
    </source>
</evidence>
<keyword evidence="3 9" id="KW-0645">Protease</keyword>
<comment type="function">
    <text evidence="9 10">This protein specifically catalyzes the removal of signal peptides from prolipoproteins.</text>
</comment>
<dbReference type="HAMAP" id="MF_00161">
    <property type="entry name" value="LspA"/>
    <property type="match status" value="1"/>
</dbReference>
<dbReference type="PRINTS" id="PR00781">
    <property type="entry name" value="LIPOSIGPTASE"/>
</dbReference>
<comment type="subcellular location">
    <subcellularLocation>
        <location evidence="9">Cell membrane</location>
        <topology evidence="9">Multi-pass membrane protein</topology>
    </subcellularLocation>
</comment>
<dbReference type="PATRIC" id="fig|1666911.3.peg.4133"/>
<dbReference type="STRING" id="1666911.HLUCCA11_08730"/>
<keyword evidence="7 9" id="KW-1133">Transmembrane helix</keyword>
<evidence type="ECO:0000313" key="13">
    <source>
        <dbReference type="Proteomes" id="UP000050465"/>
    </source>
</evidence>
<feature type="transmembrane region" description="Helical" evidence="9">
    <location>
        <begin position="7"/>
        <end position="25"/>
    </location>
</feature>
<sequence>MRVKNSYFWLVAIAGVILDQLTKFWTVQTLPLNQGGIEVIPNVLYFFHTTNTGAAWSLFSENGGWLRWLSLLVSLVLIGLGLFARWPDRWEEVGYGFILSGAFGNGIDRFLTGEVVDFLQVFPATRFPVFNLADVWINIGFICLVKVLLFEQPSTPKK</sequence>
<keyword evidence="12" id="KW-0449">Lipoprotein</keyword>
<evidence type="ECO:0000256" key="4">
    <source>
        <dbReference type="ARBA" id="ARBA00022692"/>
    </source>
</evidence>
<feature type="transmembrane region" description="Helical" evidence="9">
    <location>
        <begin position="93"/>
        <end position="112"/>
    </location>
</feature>
<evidence type="ECO:0000256" key="5">
    <source>
        <dbReference type="ARBA" id="ARBA00022750"/>
    </source>
</evidence>
<dbReference type="PANTHER" id="PTHR33695">
    <property type="entry name" value="LIPOPROTEIN SIGNAL PEPTIDASE"/>
    <property type="match status" value="1"/>
</dbReference>
<feature type="active site" evidence="9">
    <location>
        <position position="134"/>
    </location>
</feature>
<evidence type="ECO:0000256" key="10">
    <source>
        <dbReference type="RuleBase" id="RU000594"/>
    </source>
</evidence>
<dbReference type="GO" id="GO:0006508">
    <property type="term" value="P:proteolysis"/>
    <property type="evidence" value="ECO:0007669"/>
    <property type="project" value="UniProtKB-KW"/>
</dbReference>
<evidence type="ECO:0000256" key="9">
    <source>
        <dbReference type="HAMAP-Rule" id="MF_00161"/>
    </source>
</evidence>
<comment type="caution">
    <text evidence="12">The sequence shown here is derived from an EMBL/GenBank/DDBJ whole genome shotgun (WGS) entry which is preliminary data.</text>
</comment>
<keyword evidence="5 9" id="KW-0064">Aspartyl protease</keyword>
<dbReference type="EC" id="3.4.23.36" evidence="9"/>
<name>A0A0P7YXJ1_9CYAN</name>
<comment type="catalytic activity">
    <reaction evidence="9 10">
        <text>Release of signal peptides from bacterial membrane prolipoproteins. Hydrolyzes -Xaa-Yaa-Zaa-|-(S,diacylglyceryl)Cys-, in which Xaa is hydrophobic (preferably Leu), and Yaa (Ala or Ser) and Zaa (Gly or Ala) have small, neutral side chains.</text>
        <dbReference type="EC" id="3.4.23.36"/>
    </reaction>
</comment>
<dbReference type="InterPro" id="IPR001872">
    <property type="entry name" value="Peptidase_A8"/>
</dbReference>
<evidence type="ECO:0000256" key="3">
    <source>
        <dbReference type="ARBA" id="ARBA00022670"/>
    </source>
</evidence>
<reference evidence="12 13" key="1">
    <citation type="submission" date="2015-09" db="EMBL/GenBank/DDBJ databases">
        <title>Identification and resolution of microdiversity through metagenomic sequencing of parallel consortia.</title>
        <authorList>
            <person name="Nelson W.C."/>
            <person name="Romine M.F."/>
            <person name="Lindemann S.R."/>
        </authorList>
    </citation>
    <scope>NUCLEOTIDE SEQUENCE [LARGE SCALE GENOMIC DNA]</scope>
    <source>
        <strain evidence="12">Ana</strain>
    </source>
</reference>
<feature type="active site" evidence="9">
    <location>
        <position position="117"/>
    </location>
</feature>
<keyword evidence="8 9" id="KW-0472">Membrane</keyword>
<dbReference type="UniPathway" id="UPA00665"/>
<dbReference type="EMBL" id="LJZR01000009">
    <property type="protein sequence ID" value="KPQ35971.1"/>
    <property type="molecule type" value="Genomic_DNA"/>
</dbReference>
<protein>
    <recommendedName>
        <fullName evidence="9">Lipoprotein signal peptidase</fullName>
        <ecNumber evidence="9">3.4.23.36</ecNumber>
    </recommendedName>
    <alternativeName>
        <fullName evidence="9">Prolipoprotein signal peptidase</fullName>
    </alternativeName>
    <alternativeName>
        <fullName evidence="9">Signal peptidase II</fullName>
        <shortName evidence="9">SPase II</shortName>
    </alternativeName>
</protein>
<evidence type="ECO:0000256" key="11">
    <source>
        <dbReference type="RuleBase" id="RU004181"/>
    </source>
</evidence>
<dbReference type="PANTHER" id="PTHR33695:SF1">
    <property type="entry name" value="LIPOPROTEIN SIGNAL PEPTIDASE"/>
    <property type="match status" value="1"/>
</dbReference>
<dbReference type="PROSITE" id="PS00855">
    <property type="entry name" value="SPASE_II"/>
    <property type="match status" value="1"/>
</dbReference>
<accession>A0A0P7YXJ1</accession>
<keyword evidence="4 9" id="KW-0812">Transmembrane</keyword>
<dbReference type="NCBIfam" id="TIGR00077">
    <property type="entry name" value="lspA"/>
    <property type="match status" value="1"/>
</dbReference>
<evidence type="ECO:0000313" key="12">
    <source>
        <dbReference type="EMBL" id="KPQ35971.1"/>
    </source>
</evidence>
<organism evidence="12 13">
    <name type="scientific">Phormidesmis priestleyi Ana</name>
    <dbReference type="NCBI Taxonomy" id="1666911"/>
    <lineage>
        <taxon>Bacteria</taxon>
        <taxon>Bacillati</taxon>
        <taxon>Cyanobacteriota</taxon>
        <taxon>Cyanophyceae</taxon>
        <taxon>Leptolyngbyales</taxon>
        <taxon>Leptolyngbyaceae</taxon>
        <taxon>Phormidesmis</taxon>
    </lineage>
</organism>